<evidence type="ECO:0000259" key="2">
    <source>
        <dbReference type="Pfam" id="PF08387"/>
    </source>
</evidence>
<dbReference type="SUPFAM" id="SSF81383">
    <property type="entry name" value="F-box domain"/>
    <property type="match status" value="1"/>
</dbReference>
<dbReference type="InterPro" id="IPR006566">
    <property type="entry name" value="FBD"/>
</dbReference>
<organism evidence="4 5">
    <name type="scientific">Stylosanthes scabra</name>
    <dbReference type="NCBI Taxonomy" id="79078"/>
    <lineage>
        <taxon>Eukaryota</taxon>
        <taxon>Viridiplantae</taxon>
        <taxon>Streptophyta</taxon>
        <taxon>Embryophyta</taxon>
        <taxon>Tracheophyta</taxon>
        <taxon>Spermatophyta</taxon>
        <taxon>Magnoliopsida</taxon>
        <taxon>eudicotyledons</taxon>
        <taxon>Gunneridae</taxon>
        <taxon>Pentapetalae</taxon>
        <taxon>rosids</taxon>
        <taxon>fabids</taxon>
        <taxon>Fabales</taxon>
        <taxon>Fabaceae</taxon>
        <taxon>Papilionoideae</taxon>
        <taxon>50 kb inversion clade</taxon>
        <taxon>dalbergioids sensu lato</taxon>
        <taxon>Dalbergieae</taxon>
        <taxon>Pterocarpus clade</taxon>
        <taxon>Stylosanthes</taxon>
    </lineage>
</organism>
<dbReference type="PANTHER" id="PTHR34145">
    <property type="entry name" value="OS02G0105600 PROTEIN"/>
    <property type="match status" value="1"/>
</dbReference>
<dbReference type="EMBL" id="JASCZI010211575">
    <property type="protein sequence ID" value="MED6194634.1"/>
    <property type="molecule type" value="Genomic_DNA"/>
</dbReference>
<evidence type="ECO:0000313" key="4">
    <source>
        <dbReference type="EMBL" id="MED6194634.1"/>
    </source>
</evidence>
<feature type="domain" description="F-box" evidence="1">
    <location>
        <begin position="36"/>
        <end position="70"/>
    </location>
</feature>
<gene>
    <name evidence="4" type="ORF">PIB30_030377</name>
</gene>
<dbReference type="SUPFAM" id="SSF52047">
    <property type="entry name" value="RNI-like"/>
    <property type="match status" value="1"/>
</dbReference>
<dbReference type="Pfam" id="PF24758">
    <property type="entry name" value="LRR_At5g56370"/>
    <property type="match status" value="1"/>
</dbReference>
<accession>A0ABU6XBN7</accession>
<dbReference type="Pfam" id="PF08387">
    <property type="entry name" value="FBD"/>
    <property type="match status" value="1"/>
</dbReference>
<protein>
    <recommendedName>
        <fullName evidence="6">F-box domain-containing protein</fullName>
    </recommendedName>
</protein>
<evidence type="ECO:0000259" key="1">
    <source>
        <dbReference type="Pfam" id="PF00646"/>
    </source>
</evidence>
<reference evidence="4 5" key="1">
    <citation type="journal article" date="2023" name="Plants (Basel)">
        <title>Bridging the Gap: Combining Genomics and Transcriptomics Approaches to Understand Stylosanthes scabra, an Orphan Legume from the Brazilian Caatinga.</title>
        <authorList>
            <person name="Ferreira-Neto J.R.C."/>
            <person name="da Silva M.D."/>
            <person name="Binneck E."/>
            <person name="de Melo N.F."/>
            <person name="da Silva R.H."/>
            <person name="de Melo A.L.T.M."/>
            <person name="Pandolfi V."/>
            <person name="Bustamante F.O."/>
            <person name="Brasileiro-Vidal A.C."/>
            <person name="Benko-Iseppon A.M."/>
        </authorList>
    </citation>
    <scope>NUCLEOTIDE SEQUENCE [LARGE SCALE GENOMIC DNA]</scope>
    <source>
        <tissue evidence="4">Leaves</tissue>
    </source>
</reference>
<keyword evidence="5" id="KW-1185">Reference proteome</keyword>
<dbReference type="InterPro" id="IPR055411">
    <property type="entry name" value="LRR_FXL15/At3g58940/PEG3-like"/>
</dbReference>
<comment type="caution">
    <text evidence="4">The sequence shown here is derived from an EMBL/GenBank/DDBJ whole genome shotgun (WGS) entry which is preliminary data.</text>
</comment>
<evidence type="ECO:0008006" key="6">
    <source>
        <dbReference type="Google" id="ProtNLM"/>
    </source>
</evidence>
<dbReference type="Pfam" id="PF00646">
    <property type="entry name" value="F-box"/>
    <property type="match status" value="1"/>
</dbReference>
<evidence type="ECO:0000259" key="3">
    <source>
        <dbReference type="Pfam" id="PF24758"/>
    </source>
</evidence>
<name>A0ABU6XBN7_9FABA</name>
<proteinExistence type="predicted"/>
<dbReference type="Gene3D" id="3.80.10.10">
    <property type="entry name" value="Ribonuclease Inhibitor"/>
    <property type="match status" value="1"/>
</dbReference>
<sequence>MAVEQTMVRKTKIMREDNVTESTRVTKKRRRETTLADIPNELLIIIISSLSVADAARTSILAKRWQCLWRHTTHLDLEETSMIKSSTCSSYGAVIGMVLNSHIGDLTSVRFKHFPSGIPGELEFWVDFVLNKYKKITSLSFECERFDPISSDDRLSFRRSRLYKIIRPNFRPMLFSTLSSLELTNYPMWEKSTPEAFDGCGAKLKTLKIKNMRMSDDVINSVLSKCLCLESLSIVKSKEFISTLVINNPCLKFLELGCLDVDKVDVDVEGLEILVLDSLECPPTGFKIHALHLRILKVSCNSSSLTKRTSLLKTQDIFEQCGDLYGYSTLRLETLEITIPVEEDSVGADNSDNNYWERRDTDGCTNHKLRFVTIKGFRGKEQEVKFIEHLIRRAPLLKKITIICESTTIEKEARALLSLPRDSVYLSIILKCKNL</sequence>
<dbReference type="InterPro" id="IPR001810">
    <property type="entry name" value="F-box_dom"/>
</dbReference>
<dbReference type="InterPro" id="IPR032675">
    <property type="entry name" value="LRR_dom_sf"/>
</dbReference>
<dbReference type="InterPro" id="IPR053772">
    <property type="entry name" value="At1g61320/At1g61330-like"/>
</dbReference>
<dbReference type="Proteomes" id="UP001341840">
    <property type="component" value="Unassembled WGS sequence"/>
</dbReference>
<evidence type="ECO:0000313" key="5">
    <source>
        <dbReference type="Proteomes" id="UP001341840"/>
    </source>
</evidence>
<dbReference type="InterPro" id="IPR036047">
    <property type="entry name" value="F-box-like_dom_sf"/>
</dbReference>
<feature type="domain" description="F-box/LRR-repeat protein 15/At3g58940/PEG3-like LRR" evidence="3">
    <location>
        <begin position="175"/>
        <end position="296"/>
    </location>
</feature>
<feature type="domain" description="FBD" evidence="2">
    <location>
        <begin position="364"/>
        <end position="402"/>
    </location>
</feature>